<dbReference type="EMBL" id="JARBHB010000012">
    <property type="protein sequence ID" value="KAJ8871147.1"/>
    <property type="molecule type" value="Genomic_DNA"/>
</dbReference>
<name>A0ABQ9GFI2_9NEOP</name>
<proteinExistence type="predicted"/>
<evidence type="ECO:0000256" key="1">
    <source>
        <dbReference type="SAM" id="MobiDB-lite"/>
    </source>
</evidence>
<comment type="caution">
    <text evidence="2">The sequence shown here is derived from an EMBL/GenBank/DDBJ whole genome shotgun (WGS) entry which is preliminary data.</text>
</comment>
<accession>A0ABQ9GFI2</accession>
<sequence>MPLIGGFSRGALVSPALSLRLLHTRLNHPHRLSRPRSPYALSNARLPHRGSKLDPRSGPRSTHKTVAPFEFRAGLEIQMKFISNRRNWRFEISIRDEQPSSTNIYESQIQNHEISLVRHFRIGTKIELDPGSELGSFDLGSGKMLVQPGISHNLNSHYTTDVTDTVEMVEEGGGRVRGLTPVKIREGEFMQRRAGDEGKASEIDATPVYERRGEEARHVTMVKIPASPGHSWSIRAPLPLSTGTNAPLLPSTTLLYGSRILKNTAAKQLHIPRNPAAHASKTLTLTKPGAQPTGNLSRNPVADQTHCPFPEFCATNQRMETPTVIEVSMKQRRNERLGEMGDPDKTRRPTALSGTIPTCKNPEIPLMCEAWGWMAGVNRNTSILRAPRCSGHIGAAHDCNRQRVKIDRSGKPLNRERAHLDSISVGNYDDAEIILETPYIHYPSSPTAKISRRWASTPDNANASRLILMWRARHYADALRPFAKITRPNCKFRSWLPAAPWVSQQTPAAHASKMALSAQESVGTTFVNQRPVTSTARIPINKRMGTPTSNVGTFDVDVKAVHDKMSTLLKSTLEKCHCLYLRIFNTRTEWHAPGKVGNDGWKIVPCVNDSMAYWMKLAAVLLCSSCDASARGEGRLHVRCSRQSMWRFWLSSCYGIVKFHRAFSSRAIQLGSVSVEQRVFIVRTCRKTVSMNNCNESLPSAVWGSETTGGKKNQRCMHIVLTPFKKRKLPRNKAFVPAVPSGKLDYKSFSDDINSYNFGGHISSQDIGDARRVIPIFMAQSLECVVLCSVACLIGNIFFKAVHNKVNTFEINLRKMILPLHAYDLTDALSDMRPGGAICYTSNVNMTEIVSFFEDNVIWKIYLATEHALILVTDVLNARNEVIIFVYTQARSAQFIVNSYYHEFEIIHISAVDQLRPNDARKRALKSPTDYQPMRVIEVSMEQQCRNERAGETGDPRENPLTGGIVRYDSHLRKSGTITKAVRRKIHRRITISSTQILKLALAFPTSFILAEPQAVTGFKWPLTENGWAQTNLDPGGNQRSLEEVWRVQQKDANKINRDLQHGISHGNHYTHKVTSICNKIKTTYSINSAMQMVEVTSQKRHCKTMSPIDSSERGRIVVLHEVGWLALSIAIGHTVTTVARIVQAWIRTDRTSRRTGTGLTRRTTDGGDHRPTLHLLVSTKSIRRCLNEARCPLRHLPFTPRYTLDGARNVNIGQRDSDALYSPTSPASVLMQMITAGFCPAAGIAMILHGLINAIRPGHQVRCDVRYDTAHISWLLKARIQQSDMPVMFCGPVSYHFCAAYPMLFYSNMMGDIYTTVNNMPQNLAHLRVQLHGKHGGMCLRKLSTTCMRERLVAQLPV</sequence>
<reference evidence="2 3" key="1">
    <citation type="submission" date="2023-02" db="EMBL/GenBank/DDBJ databases">
        <title>LHISI_Scaffold_Assembly.</title>
        <authorList>
            <person name="Stuart O.P."/>
            <person name="Cleave R."/>
            <person name="Magrath M.J.L."/>
            <person name="Mikheyev A.S."/>
        </authorList>
    </citation>
    <scope>NUCLEOTIDE SEQUENCE [LARGE SCALE GENOMIC DNA]</scope>
    <source>
        <strain evidence="2">Daus_M_001</strain>
        <tissue evidence="2">Leg muscle</tissue>
    </source>
</reference>
<feature type="compositionally biased region" description="Basic and acidic residues" evidence="1">
    <location>
        <begin position="337"/>
        <end position="347"/>
    </location>
</feature>
<dbReference type="Proteomes" id="UP001159363">
    <property type="component" value="Chromosome 11"/>
</dbReference>
<organism evidence="2 3">
    <name type="scientific">Dryococelus australis</name>
    <dbReference type="NCBI Taxonomy" id="614101"/>
    <lineage>
        <taxon>Eukaryota</taxon>
        <taxon>Metazoa</taxon>
        <taxon>Ecdysozoa</taxon>
        <taxon>Arthropoda</taxon>
        <taxon>Hexapoda</taxon>
        <taxon>Insecta</taxon>
        <taxon>Pterygota</taxon>
        <taxon>Neoptera</taxon>
        <taxon>Polyneoptera</taxon>
        <taxon>Phasmatodea</taxon>
        <taxon>Verophasmatodea</taxon>
        <taxon>Anareolatae</taxon>
        <taxon>Phasmatidae</taxon>
        <taxon>Eurycanthinae</taxon>
        <taxon>Dryococelus</taxon>
    </lineage>
</organism>
<gene>
    <name evidence="2" type="ORF">PR048_027452</name>
</gene>
<evidence type="ECO:0000313" key="3">
    <source>
        <dbReference type="Proteomes" id="UP001159363"/>
    </source>
</evidence>
<feature type="region of interest" description="Disordered" evidence="1">
    <location>
        <begin position="337"/>
        <end position="356"/>
    </location>
</feature>
<protein>
    <submittedName>
        <fullName evidence="2">Uncharacterized protein</fullName>
    </submittedName>
</protein>
<keyword evidence="3" id="KW-1185">Reference proteome</keyword>
<evidence type="ECO:0000313" key="2">
    <source>
        <dbReference type="EMBL" id="KAJ8871147.1"/>
    </source>
</evidence>
<feature type="region of interest" description="Disordered" evidence="1">
    <location>
        <begin position="30"/>
        <end position="63"/>
    </location>
</feature>